<sequence>MAFDTFDEGIVPGGMRSKYEIRILICYLLNSIKEPVSKEIIVDSICEESLANYFETSSCFDDLIEKGNIIEEGSDGDIKTYTVSKNGVMIANQLDTILAYTVKEKAYDCAINLLAQKKKERENSVEIVKTDMGYNVNCKISGGNLDLLSFSIFAPDMSQAQIIKKNFYENPTTFYKVILAMLTQNKESVGEALESLL</sequence>
<name>A0ABR7HKQ2_9FIRM</name>
<dbReference type="InterPro" id="IPR025374">
    <property type="entry name" value="DUF4364"/>
</dbReference>
<keyword evidence="2" id="KW-1185">Reference proteome</keyword>
<organism evidence="1 2">
    <name type="scientific">Ruminococcus intestinalis</name>
    <dbReference type="NCBI Taxonomy" id="2763066"/>
    <lineage>
        <taxon>Bacteria</taxon>
        <taxon>Bacillati</taxon>
        <taxon>Bacillota</taxon>
        <taxon>Clostridia</taxon>
        <taxon>Eubacteriales</taxon>
        <taxon>Oscillospiraceae</taxon>
        <taxon>Ruminococcus</taxon>
    </lineage>
</organism>
<comment type="caution">
    <text evidence="1">The sequence shown here is derived from an EMBL/GenBank/DDBJ whole genome shotgun (WGS) entry which is preliminary data.</text>
</comment>
<accession>A0ABR7HKQ2</accession>
<dbReference type="Pfam" id="PF14277">
    <property type="entry name" value="DUF4364"/>
    <property type="match status" value="1"/>
</dbReference>
<protein>
    <submittedName>
        <fullName evidence="1">DUF4364 family protein</fullName>
    </submittedName>
</protein>
<dbReference type="RefSeq" id="WP_186935247.1">
    <property type="nucleotide sequence ID" value="NZ_JACOPS010000002.1"/>
</dbReference>
<dbReference type="Proteomes" id="UP000636755">
    <property type="component" value="Unassembled WGS sequence"/>
</dbReference>
<evidence type="ECO:0000313" key="2">
    <source>
        <dbReference type="Proteomes" id="UP000636755"/>
    </source>
</evidence>
<proteinExistence type="predicted"/>
<evidence type="ECO:0000313" key="1">
    <source>
        <dbReference type="EMBL" id="MBC5728055.1"/>
    </source>
</evidence>
<gene>
    <name evidence="1" type="ORF">H8R91_05875</name>
</gene>
<reference evidence="1 2" key="1">
    <citation type="submission" date="2020-08" db="EMBL/GenBank/DDBJ databases">
        <title>Genome public.</title>
        <authorList>
            <person name="Liu C."/>
            <person name="Sun Q."/>
        </authorList>
    </citation>
    <scope>NUCLEOTIDE SEQUENCE [LARGE SCALE GENOMIC DNA]</scope>
    <source>
        <strain evidence="1 2">NSJ-71</strain>
    </source>
</reference>
<dbReference type="EMBL" id="JACOPS010000002">
    <property type="protein sequence ID" value="MBC5728055.1"/>
    <property type="molecule type" value="Genomic_DNA"/>
</dbReference>